<dbReference type="InterPro" id="IPR002575">
    <property type="entry name" value="Aminoglycoside_PTrfase"/>
</dbReference>
<dbReference type="Gene3D" id="3.90.1200.10">
    <property type="match status" value="1"/>
</dbReference>
<proteinExistence type="predicted"/>
<dbReference type="EMBL" id="JBBHJY010000003">
    <property type="protein sequence ID" value="MEJ6009892.1"/>
    <property type="molecule type" value="Genomic_DNA"/>
</dbReference>
<reference evidence="2 3" key="1">
    <citation type="submission" date="2024-03" db="EMBL/GenBank/DDBJ databases">
        <authorList>
            <person name="Jo J.-H."/>
        </authorList>
    </citation>
    <scope>NUCLEOTIDE SEQUENCE [LARGE SCALE GENOMIC DNA]</scope>
    <source>
        <strain evidence="2 3">AS3R-12</strain>
    </source>
</reference>
<comment type="caution">
    <text evidence="2">The sequence shown here is derived from an EMBL/GenBank/DDBJ whole genome shotgun (WGS) entry which is preliminary data.</text>
</comment>
<dbReference type="Proteomes" id="UP001379235">
    <property type="component" value="Unassembled WGS sequence"/>
</dbReference>
<name>A0ABU8S7N3_9SPHN</name>
<keyword evidence="3" id="KW-1185">Reference proteome</keyword>
<organism evidence="2 3">
    <name type="scientific">Novosphingobium aquae</name>
    <dbReference type="NCBI Taxonomy" id="3133435"/>
    <lineage>
        <taxon>Bacteria</taxon>
        <taxon>Pseudomonadati</taxon>
        <taxon>Pseudomonadota</taxon>
        <taxon>Alphaproteobacteria</taxon>
        <taxon>Sphingomonadales</taxon>
        <taxon>Sphingomonadaceae</taxon>
        <taxon>Novosphingobium</taxon>
    </lineage>
</organism>
<dbReference type="InterPro" id="IPR011009">
    <property type="entry name" value="Kinase-like_dom_sf"/>
</dbReference>
<dbReference type="InterPro" id="IPR052961">
    <property type="entry name" value="Oxido-Kinase-like_Enzymes"/>
</dbReference>
<gene>
    <name evidence="2" type="ORF">WG900_08160</name>
</gene>
<evidence type="ECO:0000313" key="2">
    <source>
        <dbReference type="EMBL" id="MEJ6009892.1"/>
    </source>
</evidence>
<dbReference type="PANTHER" id="PTHR23020">
    <property type="entry name" value="UNCHARACTERIZED NUCLEAR HORMONE RECEPTOR-RELATED"/>
    <property type="match status" value="1"/>
</dbReference>
<protein>
    <submittedName>
        <fullName evidence="2">Phosphotransferase</fullName>
    </submittedName>
</protein>
<evidence type="ECO:0000313" key="3">
    <source>
        <dbReference type="Proteomes" id="UP001379235"/>
    </source>
</evidence>
<sequence>MLPRWLSPFPVVPERWESLDADWFTKALGRDHPGARVSAARLIQSDDGTNRRARFALEYSAGSGPAQLFLKAHSPHHRWVHLRNGNLFLESRLFAGNTPLPLEHPHVYLAVPDYPRLDFLLVMEDLTLRGADPRDALRPLTPAQVASGLAGLAALHGHYWGMTARSHRGLGWIRQWAPSQGWQVGLRKRVPTGLSRSGNELPDEVRALSADRVVDLWAANVTTLVSGHQTLLHGDAHVGNTYVIPDDSTGFLDWQVVRRGNWIQDVGYFLVGALTVDDRRLHERDLLRGYLDALGLPDAQRPSWDEAWHRYRQSPAYGLAIWLSTLGTDGWQPHAISRALTERYGAAFGDHGTAALLA</sequence>
<dbReference type="Pfam" id="PF01636">
    <property type="entry name" value="APH"/>
    <property type="match status" value="1"/>
</dbReference>
<dbReference type="InterPro" id="IPR015897">
    <property type="entry name" value="CHK_kinase-like"/>
</dbReference>
<dbReference type="SUPFAM" id="SSF56112">
    <property type="entry name" value="Protein kinase-like (PK-like)"/>
    <property type="match status" value="1"/>
</dbReference>
<dbReference type="PANTHER" id="PTHR23020:SF41">
    <property type="entry name" value="AMINOGLYCOSIDE PHOSPHOTRANSFERASE DOMAIN-CONTAINING PROTEIN"/>
    <property type="match status" value="1"/>
</dbReference>
<dbReference type="SMART" id="SM00587">
    <property type="entry name" value="CHK"/>
    <property type="match status" value="1"/>
</dbReference>
<accession>A0ABU8S7N3</accession>
<dbReference type="RefSeq" id="WP_339966210.1">
    <property type="nucleotide sequence ID" value="NZ_JBBHJY010000003.1"/>
</dbReference>
<feature type="domain" description="CHK kinase-like" evidence="1">
    <location>
        <begin position="121"/>
        <end position="298"/>
    </location>
</feature>
<evidence type="ECO:0000259" key="1">
    <source>
        <dbReference type="SMART" id="SM00587"/>
    </source>
</evidence>